<dbReference type="PANTHER" id="PTHR32060:SF30">
    <property type="entry name" value="CARBOXY-TERMINAL PROCESSING PROTEASE CTPA"/>
    <property type="match status" value="1"/>
</dbReference>
<evidence type="ECO:0000313" key="3">
    <source>
        <dbReference type="Proteomes" id="UP001297092"/>
    </source>
</evidence>
<evidence type="ECO:0000259" key="1">
    <source>
        <dbReference type="SMART" id="SM00245"/>
    </source>
</evidence>
<comment type="caution">
    <text evidence="2">The sequence shown here is derived from an EMBL/GenBank/DDBJ whole genome shotgun (WGS) entry which is preliminary data.</text>
</comment>
<dbReference type="Pfam" id="PF17820">
    <property type="entry name" value="PDZ_6"/>
    <property type="match status" value="1"/>
</dbReference>
<dbReference type="SMART" id="SM00245">
    <property type="entry name" value="TSPc"/>
    <property type="match status" value="1"/>
</dbReference>
<reference evidence="2 3" key="1">
    <citation type="submission" date="2021-05" db="EMBL/GenBank/DDBJ databases">
        <title>Aequorivita echinoideorum JCM 30378 genome.</title>
        <authorList>
            <person name="Zhang H."/>
            <person name="Li C."/>
        </authorList>
    </citation>
    <scope>NUCLEOTIDE SEQUENCE [LARGE SCALE GENOMIC DNA]</scope>
    <source>
        <strain evidence="2 3">JCM30378</strain>
    </source>
</reference>
<dbReference type="SUPFAM" id="SSF52096">
    <property type="entry name" value="ClpP/crotonase"/>
    <property type="match status" value="1"/>
</dbReference>
<dbReference type="Gene3D" id="3.90.226.10">
    <property type="entry name" value="2-enoyl-CoA Hydratase, Chain A, domain 1"/>
    <property type="match status" value="1"/>
</dbReference>
<dbReference type="Gene3D" id="2.30.42.10">
    <property type="match status" value="1"/>
</dbReference>
<gene>
    <name evidence="2" type="ORF">KIV10_08060</name>
</gene>
<dbReference type="InterPro" id="IPR041613">
    <property type="entry name" value="Pept_S41_N"/>
</dbReference>
<dbReference type="PANTHER" id="PTHR32060">
    <property type="entry name" value="TAIL-SPECIFIC PROTEASE"/>
    <property type="match status" value="1"/>
</dbReference>
<name>A0ABS5S4H9_9FLAO</name>
<dbReference type="InterPro" id="IPR036034">
    <property type="entry name" value="PDZ_sf"/>
</dbReference>
<dbReference type="RefSeq" id="WP_214113004.1">
    <property type="nucleotide sequence ID" value="NZ_JAHCTB010000003.1"/>
</dbReference>
<dbReference type="InterPro" id="IPR041489">
    <property type="entry name" value="PDZ_6"/>
</dbReference>
<protein>
    <submittedName>
        <fullName evidence="2">Peptidase S41</fullName>
    </submittedName>
</protein>
<dbReference type="Pfam" id="PF18294">
    <property type="entry name" value="Pept_S41_N"/>
    <property type="match status" value="1"/>
</dbReference>
<feature type="domain" description="Tail specific protease" evidence="1">
    <location>
        <begin position="184"/>
        <end position="407"/>
    </location>
</feature>
<dbReference type="Gene3D" id="3.30.750.170">
    <property type="match status" value="1"/>
</dbReference>
<dbReference type="InterPro" id="IPR005151">
    <property type="entry name" value="Tail-specific_protease"/>
</dbReference>
<dbReference type="PROSITE" id="PS51257">
    <property type="entry name" value="PROKAR_LIPOPROTEIN"/>
    <property type="match status" value="1"/>
</dbReference>
<dbReference type="InterPro" id="IPR029045">
    <property type="entry name" value="ClpP/crotonase-like_dom_sf"/>
</dbReference>
<dbReference type="EMBL" id="JAHCTB010000003">
    <property type="protein sequence ID" value="MBT0608132.1"/>
    <property type="molecule type" value="Genomic_DNA"/>
</dbReference>
<evidence type="ECO:0000313" key="2">
    <source>
        <dbReference type="EMBL" id="MBT0608132.1"/>
    </source>
</evidence>
<dbReference type="CDD" id="cd07561">
    <property type="entry name" value="Peptidase_S41_CPP_like"/>
    <property type="match status" value="1"/>
</dbReference>
<sequence length="466" mass="52128">MKRKFFIPLILFSTLLVSCFEDMDDNINTASTLEIQNFIYRGLNFFYLYKADTPELANDAFATDADRNAFLESFDTPESLFEYLRSPQDRFSNLYSDYRVIEDALNGISLSNGMEFGLVFYPDNSGNVFGYVRYVLPNSSASAAGLQRGDLFTQVDGQQLTESNFNDLLSPDNYSIALATYDGTDFNLTGESVQLTKVQYNENPVYRIKTLDINGQKIGYLMYNAFTQSYETDLNAAFSQFQAEGVTDLVVDLRYNSGGSVSNATDLASMITGQFNGQIFYQEFWNEDRQEDYAENGLFDNTLNNGNSINSLNLTSVYFITTRRTASASELVINGLKPYIDAVQVGDTTTGKFQASFLLYDAPAPGFNRNAANPNHTYVMLPLVFKTANASGTTDYVDGLFPDIQQREDYFNLGQLGDENEPLLAAALNQIAGRPMPANRNFKNLKEFSGSNAKSPLYEIMVDTPR</sequence>
<keyword evidence="3" id="KW-1185">Reference proteome</keyword>
<dbReference type="Pfam" id="PF03572">
    <property type="entry name" value="Peptidase_S41"/>
    <property type="match status" value="1"/>
</dbReference>
<dbReference type="SUPFAM" id="SSF50156">
    <property type="entry name" value="PDZ domain-like"/>
    <property type="match status" value="1"/>
</dbReference>
<dbReference type="Proteomes" id="UP001297092">
    <property type="component" value="Unassembled WGS sequence"/>
</dbReference>
<accession>A0ABS5S4H9</accession>
<proteinExistence type="predicted"/>
<organism evidence="2 3">
    <name type="scientific">Aequorivita echinoideorum</name>
    <dbReference type="NCBI Taxonomy" id="1549647"/>
    <lineage>
        <taxon>Bacteria</taxon>
        <taxon>Pseudomonadati</taxon>
        <taxon>Bacteroidota</taxon>
        <taxon>Flavobacteriia</taxon>
        <taxon>Flavobacteriales</taxon>
        <taxon>Flavobacteriaceae</taxon>
        <taxon>Aequorivita</taxon>
    </lineage>
</organism>